<dbReference type="Proteomes" id="UP000828390">
    <property type="component" value="Unassembled WGS sequence"/>
</dbReference>
<reference evidence="1" key="1">
    <citation type="journal article" date="2019" name="bioRxiv">
        <title>The Genome of the Zebra Mussel, Dreissena polymorpha: A Resource for Invasive Species Research.</title>
        <authorList>
            <person name="McCartney M.A."/>
            <person name="Auch B."/>
            <person name="Kono T."/>
            <person name="Mallez S."/>
            <person name="Zhang Y."/>
            <person name="Obille A."/>
            <person name="Becker A."/>
            <person name="Abrahante J.E."/>
            <person name="Garbe J."/>
            <person name="Badalamenti J.P."/>
            <person name="Herman A."/>
            <person name="Mangelson H."/>
            <person name="Liachko I."/>
            <person name="Sullivan S."/>
            <person name="Sone E.D."/>
            <person name="Koren S."/>
            <person name="Silverstein K.A.T."/>
            <person name="Beckman K.B."/>
            <person name="Gohl D.M."/>
        </authorList>
    </citation>
    <scope>NUCLEOTIDE SEQUENCE</scope>
    <source>
        <strain evidence="1">Duluth1</strain>
        <tissue evidence="1">Whole animal</tissue>
    </source>
</reference>
<evidence type="ECO:0000313" key="2">
    <source>
        <dbReference type="Proteomes" id="UP000828390"/>
    </source>
</evidence>
<comment type="caution">
    <text evidence="1">The sequence shown here is derived from an EMBL/GenBank/DDBJ whole genome shotgun (WGS) entry which is preliminary data.</text>
</comment>
<dbReference type="EMBL" id="JAIWYP010000005">
    <property type="protein sequence ID" value="KAH3821816.1"/>
    <property type="molecule type" value="Genomic_DNA"/>
</dbReference>
<proteinExistence type="predicted"/>
<keyword evidence="2" id="KW-1185">Reference proteome</keyword>
<reference evidence="1" key="2">
    <citation type="submission" date="2020-11" db="EMBL/GenBank/DDBJ databases">
        <authorList>
            <person name="McCartney M.A."/>
            <person name="Auch B."/>
            <person name="Kono T."/>
            <person name="Mallez S."/>
            <person name="Becker A."/>
            <person name="Gohl D.M."/>
            <person name="Silverstein K.A.T."/>
            <person name="Koren S."/>
            <person name="Bechman K.B."/>
            <person name="Herman A."/>
            <person name="Abrahante J.E."/>
            <person name="Garbe J."/>
        </authorList>
    </citation>
    <scope>NUCLEOTIDE SEQUENCE</scope>
    <source>
        <strain evidence="1">Duluth1</strain>
        <tissue evidence="1">Whole animal</tissue>
    </source>
</reference>
<gene>
    <name evidence="1" type="ORF">DPMN_123584</name>
</gene>
<evidence type="ECO:0000313" key="1">
    <source>
        <dbReference type="EMBL" id="KAH3821816.1"/>
    </source>
</evidence>
<accession>A0A9D4GUQ4</accession>
<sequence>MFWYRVHRTSIGYPSCNFYWRPVFPVLLDVLVVCNPDCSSATHLIDEETHTLASL</sequence>
<organism evidence="1 2">
    <name type="scientific">Dreissena polymorpha</name>
    <name type="common">Zebra mussel</name>
    <name type="synonym">Mytilus polymorpha</name>
    <dbReference type="NCBI Taxonomy" id="45954"/>
    <lineage>
        <taxon>Eukaryota</taxon>
        <taxon>Metazoa</taxon>
        <taxon>Spiralia</taxon>
        <taxon>Lophotrochozoa</taxon>
        <taxon>Mollusca</taxon>
        <taxon>Bivalvia</taxon>
        <taxon>Autobranchia</taxon>
        <taxon>Heteroconchia</taxon>
        <taxon>Euheterodonta</taxon>
        <taxon>Imparidentia</taxon>
        <taxon>Neoheterodontei</taxon>
        <taxon>Myida</taxon>
        <taxon>Dreissenoidea</taxon>
        <taxon>Dreissenidae</taxon>
        <taxon>Dreissena</taxon>
    </lineage>
</organism>
<dbReference type="AlphaFoldDB" id="A0A9D4GUQ4"/>
<protein>
    <submittedName>
        <fullName evidence="1">Uncharacterized protein</fullName>
    </submittedName>
</protein>
<name>A0A9D4GUQ4_DREPO</name>